<feature type="binding site" evidence="10">
    <location>
        <position position="54"/>
    </location>
    <ligand>
        <name>Mn(2+)</name>
        <dbReference type="ChEBI" id="CHEBI:29035"/>
        <label>2</label>
    </ligand>
</feature>
<evidence type="ECO:0000256" key="7">
    <source>
        <dbReference type="ARBA" id="ARBA00023098"/>
    </source>
</evidence>
<evidence type="ECO:0000313" key="12">
    <source>
        <dbReference type="EMBL" id="MVQ28430.1"/>
    </source>
</evidence>
<accession>A0A6N8IQ69</accession>
<feature type="binding site" evidence="10">
    <location>
        <position position="23"/>
    </location>
    <ligand>
        <name>Mn(2+)</name>
        <dbReference type="ChEBI" id="CHEBI:29035"/>
        <label>1</label>
    </ligand>
</feature>
<evidence type="ECO:0000256" key="5">
    <source>
        <dbReference type="ARBA" id="ARBA00022723"/>
    </source>
</evidence>
<dbReference type="NCBIfam" id="NF003743">
    <property type="entry name" value="PRK05340.1"/>
    <property type="match status" value="1"/>
</dbReference>
<dbReference type="InterPro" id="IPR010138">
    <property type="entry name" value="UDP-diacylglucosamine_Hdrlase"/>
</dbReference>
<feature type="binding site" evidence="10">
    <location>
        <begin position="93"/>
        <end position="94"/>
    </location>
    <ligand>
        <name>substrate</name>
    </ligand>
</feature>
<dbReference type="PANTHER" id="PTHR34990:SF1">
    <property type="entry name" value="UDP-2,3-DIACYLGLUCOSAMINE HYDROLASE"/>
    <property type="match status" value="1"/>
</dbReference>
<comment type="pathway">
    <text evidence="10">Glycolipid biosynthesis; lipid IV(A) biosynthesis; lipid IV(A) from (3R)-3-hydroxytetradecanoyl-[acyl-carrier-protein] and UDP-N-acetyl-alpha-D-glucosamine: step 4/6.</text>
</comment>
<dbReference type="RefSeq" id="WP_181653861.1">
    <property type="nucleotide sequence ID" value="NZ_WSEL01000003.1"/>
</dbReference>
<evidence type="ECO:0000256" key="8">
    <source>
        <dbReference type="ARBA" id="ARBA00023136"/>
    </source>
</evidence>
<keyword evidence="9 10" id="KW-0464">Manganese</keyword>
<reference evidence="12 13" key="1">
    <citation type="submission" date="2019-12" db="EMBL/GenBank/DDBJ databases">
        <authorList>
            <person name="Huq M.A."/>
        </authorList>
    </citation>
    <scope>NUCLEOTIDE SEQUENCE [LARGE SCALE GENOMIC DNA]</scope>
    <source>
        <strain evidence="12 13">MAH-25</strain>
    </source>
</reference>
<keyword evidence="3 10" id="KW-0997">Cell inner membrane</keyword>
<dbReference type="GO" id="GO:0030145">
    <property type="term" value="F:manganese ion binding"/>
    <property type="evidence" value="ECO:0007669"/>
    <property type="project" value="UniProtKB-UniRule"/>
</dbReference>
<dbReference type="SUPFAM" id="SSF56300">
    <property type="entry name" value="Metallo-dependent phosphatases"/>
    <property type="match status" value="1"/>
</dbReference>
<feature type="binding site" evidence="10">
    <location>
        <position position="210"/>
    </location>
    <ligand>
        <name>Mn(2+)</name>
        <dbReference type="ChEBI" id="CHEBI:29035"/>
        <label>1</label>
    </ligand>
</feature>
<keyword evidence="1 10" id="KW-1003">Cell membrane</keyword>
<feature type="binding site" evidence="10">
    <location>
        <position position="54"/>
    </location>
    <ligand>
        <name>Mn(2+)</name>
        <dbReference type="ChEBI" id="CHEBI:29035"/>
        <label>1</label>
    </ligand>
</feature>
<sequence length="254" mass="27481">MTAPQVAELPAAPSWRAVDCISDLHLHPAEPATFDAWRAYMAATPADAVVILGDLFEAWPGDDVLGADAFAASCAAVLREAVLQRPVYFLHGNRDFLVGDGFARATGVRLLADPTVFALAGRRWLLSHGDELCLGDTEYLAFRAQVRAPAWQAAFLARPLAERQAYAQSLRAESEQRKRSGRTYADVDPGAALAWLHAARADTLVHGHTHRPGDHALDGGHQRITLTDWDLAARPPRAEALRLSASGARRVALA</sequence>
<keyword evidence="6 10" id="KW-0378">Hydrolase</keyword>
<protein>
    <recommendedName>
        <fullName evidence="10">UDP-2,3-diacylglucosamine hydrolase</fullName>
        <ecNumber evidence="10">3.6.1.54</ecNumber>
    </recommendedName>
    <alternativeName>
        <fullName evidence="10">UDP-2,3-diacylglucosamine diphosphatase</fullName>
    </alternativeName>
</protein>
<keyword evidence="5 10" id="KW-0479">Metal-binding</keyword>
<dbReference type="InterPro" id="IPR004843">
    <property type="entry name" value="Calcineurin-like_PHP"/>
</dbReference>
<keyword evidence="8 10" id="KW-0472">Membrane</keyword>
<evidence type="ECO:0000256" key="9">
    <source>
        <dbReference type="ARBA" id="ARBA00023211"/>
    </source>
</evidence>
<proteinExistence type="inferred from homology"/>
<keyword evidence="13" id="KW-1185">Reference proteome</keyword>
<keyword evidence="2 10" id="KW-0444">Lipid biosynthesis</keyword>
<name>A0A6N8IQ69_9BURK</name>
<evidence type="ECO:0000256" key="3">
    <source>
        <dbReference type="ARBA" id="ARBA00022519"/>
    </source>
</evidence>
<gene>
    <name evidence="10" type="primary">lpxH</name>
    <name evidence="12" type="ORF">GON04_03160</name>
</gene>
<dbReference type="Pfam" id="PF00149">
    <property type="entry name" value="Metallophos"/>
    <property type="match status" value="1"/>
</dbReference>
<dbReference type="CDD" id="cd07398">
    <property type="entry name" value="MPP_YbbF-LpxH"/>
    <property type="match status" value="1"/>
</dbReference>
<dbReference type="EMBL" id="WSEL01000003">
    <property type="protein sequence ID" value="MVQ28430.1"/>
    <property type="molecule type" value="Genomic_DNA"/>
</dbReference>
<comment type="caution">
    <text evidence="10">Lacks conserved residue(s) required for the propagation of feature annotation.</text>
</comment>
<feature type="binding site" evidence="10">
    <location>
        <position position="136"/>
    </location>
    <ligand>
        <name>substrate</name>
    </ligand>
</feature>
<feature type="binding site" evidence="10">
    <location>
        <position position="25"/>
    </location>
    <ligand>
        <name>Mn(2+)</name>
        <dbReference type="ChEBI" id="CHEBI:29035"/>
        <label>1</label>
    </ligand>
</feature>
<feature type="binding site" evidence="10">
    <location>
        <position position="208"/>
    </location>
    <ligand>
        <name>Mn(2+)</name>
        <dbReference type="ChEBI" id="CHEBI:29035"/>
        <label>2</label>
    </ligand>
</feature>
<dbReference type="Proteomes" id="UP000469385">
    <property type="component" value="Unassembled WGS sequence"/>
</dbReference>
<feature type="binding site" evidence="10">
    <location>
        <position position="93"/>
    </location>
    <ligand>
        <name>Mn(2+)</name>
        <dbReference type="ChEBI" id="CHEBI:29035"/>
        <label>2</label>
    </ligand>
</feature>
<comment type="similarity">
    <text evidence="10">Belongs to the LpxH family.</text>
</comment>
<evidence type="ECO:0000256" key="1">
    <source>
        <dbReference type="ARBA" id="ARBA00022475"/>
    </source>
</evidence>
<dbReference type="GO" id="GO:0005737">
    <property type="term" value="C:cytoplasm"/>
    <property type="evidence" value="ECO:0007669"/>
    <property type="project" value="InterPro"/>
</dbReference>
<evidence type="ECO:0000313" key="13">
    <source>
        <dbReference type="Proteomes" id="UP000469385"/>
    </source>
</evidence>
<comment type="cofactor">
    <cofactor evidence="10">
        <name>Mn(2+)</name>
        <dbReference type="ChEBI" id="CHEBI:29035"/>
    </cofactor>
    <text evidence="10">Binds 2 Mn(2+) ions per subunit in a binuclear metal center.</text>
</comment>
<dbReference type="GO" id="GO:0009245">
    <property type="term" value="P:lipid A biosynthetic process"/>
    <property type="evidence" value="ECO:0007669"/>
    <property type="project" value="UniProtKB-UniRule"/>
</dbReference>
<evidence type="ECO:0000259" key="11">
    <source>
        <dbReference type="Pfam" id="PF00149"/>
    </source>
</evidence>
<feature type="domain" description="Calcineurin-like phosphoesterase" evidence="11">
    <location>
        <begin position="19"/>
        <end position="212"/>
    </location>
</feature>
<dbReference type="InterPro" id="IPR029052">
    <property type="entry name" value="Metallo-depent_PP-like"/>
</dbReference>
<feature type="binding site" evidence="10">
    <location>
        <position position="174"/>
    </location>
    <ligand>
        <name>substrate</name>
    </ligand>
</feature>
<dbReference type="InterPro" id="IPR043461">
    <property type="entry name" value="LpxH-like"/>
</dbReference>
<evidence type="ECO:0000256" key="10">
    <source>
        <dbReference type="HAMAP-Rule" id="MF_00575"/>
    </source>
</evidence>
<dbReference type="AlphaFoldDB" id="A0A6N8IQ69"/>
<dbReference type="Gene3D" id="3.60.21.10">
    <property type="match status" value="1"/>
</dbReference>
<evidence type="ECO:0000256" key="6">
    <source>
        <dbReference type="ARBA" id="ARBA00022801"/>
    </source>
</evidence>
<feature type="binding site" evidence="10">
    <location>
        <position position="128"/>
    </location>
    <ligand>
        <name>Mn(2+)</name>
        <dbReference type="ChEBI" id="CHEBI:29035"/>
        <label>2</label>
    </ligand>
</feature>
<dbReference type="HAMAP" id="MF_00575">
    <property type="entry name" value="LpxH"/>
    <property type="match status" value="1"/>
</dbReference>
<keyword evidence="7 10" id="KW-0443">Lipid metabolism</keyword>
<dbReference type="NCBIfam" id="TIGR01854">
    <property type="entry name" value="lipid_A_lpxH"/>
    <property type="match status" value="1"/>
</dbReference>
<comment type="catalytic activity">
    <reaction evidence="10">
        <text>UDP-2-N,3-O-bis[(3R)-3-hydroxytetradecanoyl]-alpha-D-glucosamine + H2O = 2-N,3-O-bis[(3R)-3-hydroxytetradecanoyl]-alpha-D-glucosaminyl 1-phosphate + UMP + 2 H(+)</text>
        <dbReference type="Rhea" id="RHEA:25213"/>
        <dbReference type="ChEBI" id="CHEBI:15377"/>
        <dbReference type="ChEBI" id="CHEBI:15378"/>
        <dbReference type="ChEBI" id="CHEBI:57865"/>
        <dbReference type="ChEBI" id="CHEBI:57957"/>
        <dbReference type="ChEBI" id="CHEBI:78847"/>
        <dbReference type="EC" id="3.6.1.54"/>
    </reaction>
</comment>
<comment type="subcellular location">
    <subcellularLocation>
        <location evidence="10">Cell inner membrane</location>
        <topology evidence="10">Peripheral membrane protein</topology>
        <orientation evidence="10">Cytoplasmic side</orientation>
    </subcellularLocation>
</comment>
<dbReference type="GO" id="GO:0008758">
    <property type="term" value="F:UDP-2,3-diacylglucosamine hydrolase activity"/>
    <property type="evidence" value="ECO:0007669"/>
    <property type="project" value="UniProtKB-UniRule"/>
</dbReference>
<organism evidence="12 13">
    <name type="scientific">Ramlibacter pinisoli</name>
    <dbReference type="NCBI Taxonomy" id="2682844"/>
    <lineage>
        <taxon>Bacteria</taxon>
        <taxon>Pseudomonadati</taxon>
        <taxon>Pseudomonadota</taxon>
        <taxon>Betaproteobacteria</taxon>
        <taxon>Burkholderiales</taxon>
        <taxon>Comamonadaceae</taxon>
        <taxon>Ramlibacter</taxon>
    </lineage>
</organism>
<dbReference type="EC" id="3.6.1.54" evidence="10"/>
<feature type="binding site" evidence="10">
    <location>
        <position position="208"/>
    </location>
    <ligand>
        <name>substrate</name>
    </ligand>
</feature>
<dbReference type="GO" id="GO:0019897">
    <property type="term" value="C:extrinsic component of plasma membrane"/>
    <property type="evidence" value="ECO:0007669"/>
    <property type="project" value="UniProtKB-UniRule"/>
</dbReference>
<dbReference type="UniPathway" id="UPA00359">
    <property type="reaction ID" value="UER00480"/>
</dbReference>
<keyword evidence="4 10" id="KW-0441">Lipid A biosynthesis</keyword>
<dbReference type="PANTHER" id="PTHR34990">
    <property type="entry name" value="UDP-2,3-DIACYLGLUCOSAMINE HYDROLASE-RELATED"/>
    <property type="match status" value="1"/>
</dbReference>
<evidence type="ECO:0000256" key="2">
    <source>
        <dbReference type="ARBA" id="ARBA00022516"/>
    </source>
</evidence>
<evidence type="ECO:0000256" key="4">
    <source>
        <dbReference type="ARBA" id="ARBA00022556"/>
    </source>
</evidence>
<comment type="caution">
    <text evidence="12">The sequence shown here is derived from an EMBL/GenBank/DDBJ whole genome shotgun (WGS) entry which is preliminary data.</text>
</comment>
<comment type="function">
    <text evidence="10">Hydrolyzes the pyrophosphate bond of UDP-2,3-diacylglucosamine to yield 2,3-diacylglucosamine 1-phosphate (lipid X) and UMP by catalyzing the attack of water at the alpha-P atom. Involved in the biosynthesis of lipid A, a phosphorylated glycolipid that anchors the lipopolysaccharide to the outer membrane of the cell.</text>
</comment>